<keyword evidence="3" id="KW-1185">Reference proteome</keyword>
<organism evidence="2 3">
    <name type="scientific">Aquimarina algiphila</name>
    <dbReference type="NCBI Taxonomy" id="2047982"/>
    <lineage>
        <taxon>Bacteria</taxon>
        <taxon>Pseudomonadati</taxon>
        <taxon>Bacteroidota</taxon>
        <taxon>Flavobacteriia</taxon>
        <taxon>Flavobacteriales</taxon>
        <taxon>Flavobacteriaceae</taxon>
        <taxon>Aquimarina</taxon>
    </lineage>
</organism>
<gene>
    <name evidence="2" type="ORF">FOF46_06805</name>
</gene>
<dbReference type="Proteomes" id="UP000318833">
    <property type="component" value="Unassembled WGS sequence"/>
</dbReference>
<comment type="caution">
    <text evidence="2">The sequence shown here is derived from an EMBL/GenBank/DDBJ whole genome shotgun (WGS) entry which is preliminary data.</text>
</comment>
<dbReference type="OrthoDB" id="9981486at2"/>
<dbReference type="AlphaFoldDB" id="A0A554VNQ6"/>
<sequence>MENLDYNTLTKEELITLLGKRDTEITNLKDINTTQATDIAKQVATIGKLQKELFQCQNEVRIDTAVKLIDAILDLPEEEVQELPVLIRTTGDGIEAYTAFVYGSLSCLGADSGSDSEHPDSEVPLENQNM</sequence>
<protein>
    <submittedName>
        <fullName evidence="2">Uncharacterized protein</fullName>
    </submittedName>
</protein>
<feature type="region of interest" description="Disordered" evidence="1">
    <location>
        <begin position="111"/>
        <end position="130"/>
    </location>
</feature>
<name>A0A554VNQ6_9FLAO</name>
<evidence type="ECO:0000313" key="3">
    <source>
        <dbReference type="Proteomes" id="UP000318833"/>
    </source>
</evidence>
<evidence type="ECO:0000256" key="1">
    <source>
        <dbReference type="SAM" id="MobiDB-lite"/>
    </source>
</evidence>
<reference evidence="2 3" key="1">
    <citation type="submission" date="2019-07" db="EMBL/GenBank/DDBJ databases">
        <title>The draft genome sequence of Aquimarina algiphila M91.</title>
        <authorList>
            <person name="Meng X."/>
        </authorList>
    </citation>
    <scope>NUCLEOTIDE SEQUENCE [LARGE SCALE GENOMIC DNA]</scope>
    <source>
        <strain evidence="2 3">M91</strain>
    </source>
</reference>
<evidence type="ECO:0000313" key="2">
    <source>
        <dbReference type="EMBL" id="TSE10005.1"/>
    </source>
</evidence>
<proteinExistence type="predicted"/>
<accession>A0A554VNQ6</accession>
<dbReference type="RefSeq" id="WP_143915925.1">
    <property type="nucleotide sequence ID" value="NZ_CANMIK010000011.1"/>
</dbReference>
<dbReference type="EMBL" id="VLNR01000010">
    <property type="protein sequence ID" value="TSE10005.1"/>
    <property type="molecule type" value="Genomic_DNA"/>
</dbReference>